<accession>A0A1M5D3L0</accession>
<dbReference type="Proteomes" id="UP000184368">
    <property type="component" value="Unassembled WGS sequence"/>
</dbReference>
<evidence type="ECO:0000256" key="1">
    <source>
        <dbReference type="ARBA" id="ARBA00004442"/>
    </source>
</evidence>
<sequence>MKLKQFAIVLLTAGSLSTACTKVLDVAPQQSIDALTAIQTADDVNQLVIGSYSLMGTGQLYGTNLFLLPDLLGSDFNAGAAAAARYATWVGTFQGQRQAFRKQMTRDNSEASRTWIAAYRTINNANLVLQNLDKVTDVAERNRLEGEALLIRGVMHFELVRLFALPWGATPNNSQAGVVIQTTASNNKDEAAAAAKPRATVAAVYAAVLADMTAAVGKLPASNGTRFNASTAQAYLSRVYLQQGNFAAARDAANAVIASGKYSLNASVAAVFSNRNTAESIFEIQQNDQNNAGQSNDGMATFYASLPGIGRADVRISNGFYNLYNDNDLRKREWYYLGTGARPADPANGVLNRYSGKWKSFSQNLPVIRLAEMYLNRAECNLRLGTAVGATPEQDLAQVRNPIRTNLPSIVNPTLADVLNERQLELAFEGHRIHDIRRLGGSVGTYAWNADILVMPIPAREVDATSGVITQNPGY</sequence>
<evidence type="ECO:0000259" key="8">
    <source>
        <dbReference type="Pfam" id="PF14322"/>
    </source>
</evidence>
<dbReference type="InterPro" id="IPR011990">
    <property type="entry name" value="TPR-like_helical_dom_sf"/>
</dbReference>
<feature type="chain" id="PRO_5012273987" evidence="6">
    <location>
        <begin position="20"/>
        <end position="475"/>
    </location>
</feature>
<dbReference type="AlphaFoldDB" id="A0A1M5D3L0"/>
<evidence type="ECO:0000313" key="9">
    <source>
        <dbReference type="EMBL" id="SHF61643.1"/>
    </source>
</evidence>
<keyword evidence="3 6" id="KW-0732">Signal</keyword>
<evidence type="ECO:0000313" key="10">
    <source>
        <dbReference type="Proteomes" id="UP000184368"/>
    </source>
</evidence>
<organism evidence="9 10">
    <name type="scientific">Cnuella takakiae</name>
    <dbReference type="NCBI Taxonomy" id="1302690"/>
    <lineage>
        <taxon>Bacteria</taxon>
        <taxon>Pseudomonadati</taxon>
        <taxon>Bacteroidota</taxon>
        <taxon>Chitinophagia</taxon>
        <taxon>Chitinophagales</taxon>
        <taxon>Chitinophagaceae</taxon>
        <taxon>Cnuella</taxon>
    </lineage>
</organism>
<evidence type="ECO:0000256" key="5">
    <source>
        <dbReference type="ARBA" id="ARBA00023237"/>
    </source>
</evidence>
<evidence type="ECO:0000259" key="7">
    <source>
        <dbReference type="Pfam" id="PF07980"/>
    </source>
</evidence>
<name>A0A1M5D3L0_9BACT</name>
<dbReference type="Pfam" id="PF14322">
    <property type="entry name" value="SusD-like_3"/>
    <property type="match status" value="1"/>
</dbReference>
<keyword evidence="10" id="KW-1185">Reference proteome</keyword>
<dbReference type="OrthoDB" id="1080118at2"/>
<dbReference type="InterPro" id="IPR033985">
    <property type="entry name" value="SusD-like_N"/>
</dbReference>
<keyword evidence="4" id="KW-0472">Membrane</keyword>
<evidence type="ECO:0000256" key="2">
    <source>
        <dbReference type="ARBA" id="ARBA00006275"/>
    </source>
</evidence>
<dbReference type="Gene3D" id="1.25.40.390">
    <property type="match status" value="1"/>
</dbReference>
<dbReference type="InterPro" id="IPR012944">
    <property type="entry name" value="SusD_RagB_dom"/>
</dbReference>
<feature type="signal peptide" evidence="6">
    <location>
        <begin position="1"/>
        <end position="19"/>
    </location>
</feature>
<dbReference type="RefSeq" id="WP_073044172.1">
    <property type="nucleotide sequence ID" value="NZ_FQUO01000010.1"/>
</dbReference>
<evidence type="ECO:0000256" key="6">
    <source>
        <dbReference type="SAM" id="SignalP"/>
    </source>
</evidence>
<dbReference type="EMBL" id="FQUO01000010">
    <property type="protein sequence ID" value="SHF61643.1"/>
    <property type="molecule type" value="Genomic_DNA"/>
</dbReference>
<keyword evidence="5" id="KW-0998">Cell outer membrane</keyword>
<comment type="subcellular location">
    <subcellularLocation>
        <location evidence="1">Cell outer membrane</location>
    </subcellularLocation>
</comment>
<protein>
    <submittedName>
        <fullName evidence="9">SusD family protein</fullName>
    </submittedName>
</protein>
<evidence type="ECO:0000256" key="4">
    <source>
        <dbReference type="ARBA" id="ARBA00023136"/>
    </source>
</evidence>
<dbReference type="SUPFAM" id="SSF48452">
    <property type="entry name" value="TPR-like"/>
    <property type="match status" value="1"/>
</dbReference>
<comment type="similarity">
    <text evidence="2">Belongs to the SusD family.</text>
</comment>
<reference evidence="9 10" key="1">
    <citation type="submission" date="2016-11" db="EMBL/GenBank/DDBJ databases">
        <authorList>
            <person name="Jaros S."/>
            <person name="Januszkiewicz K."/>
            <person name="Wedrychowicz H."/>
        </authorList>
    </citation>
    <scope>NUCLEOTIDE SEQUENCE [LARGE SCALE GENOMIC DNA]</scope>
    <source>
        <strain evidence="9 10">DSM 26897</strain>
    </source>
</reference>
<dbReference type="GO" id="GO:0009279">
    <property type="term" value="C:cell outer membrane"/>
    <property type="evidence" value="ECO:0007669"/>
    <property type="project" value="UniProtKB-SubCell"/>
</dbReference>
<dbReference type="Pfam" id="PF07980">
    <property type="entry name" value="SusD_RagB"/>
    <property type="match status" value="1"/>
</dbReference>
<feature type="domain" description="RagB/SusD" evidence="7">
    <location>
        <begin position="362"/>
        <end position="444"/>
    </location>
</feature>
<gene>
    <name evidence="9" type="ORF">SAMN05444008_11065</name>
</gene>
<evidence type="ECO:0000256" key="3">
    <source>
        <dbReference type="ARBA" id="ARBA00022729"/>
    </source>
</evidence>
<dbReference type="PROSITE" id="PS51257">
    <property type="entry name" value="PROKAR_LIPOPROTEIN"/>
    <property type="match status" value="1"/>
</dbReference>
<dbReference type="STRING" id="1302690.BUE76_21150"/>
<feature type="domain" description="SusD-like N-terminal" evidence="8">
    <location>
        <begin position="98"/>
        <end position="241"/>
    </location>
</feature>
<proteinExistence type="inferred from homology"/>